<feature type="domain" description="BPTI/Kunitz inhibitor" evidence="3">
    <location>
        <begin position="30"/>
        <end position="80"/>
    </location>
</feature>
<dbReference type="EMBL" id="JTDF01004455">
    <property type="protein sequence ID" value="KAF8566906.1"/>
    <property type="molecule type" value="Genomic_DNA"/>
</dbReference>
<feature type="chain" id="PRO_5035724900" description="BPTI/Kunitz inhibitor domain-containing protein" evidence="2">
    <location>
        <begin position="26"/>
        <end position="81"/>
    </location>
</feature>
<dbReference type="FunFam" id="4.10.410.10:FF:000020">
    <property type="entry name" value="Collagen, type VI, alpha 3"/>
    <property type="match status" value="1"/>
</dbReference>
<dbReference type="Gene3D" id="4.10.410.10">
    <property type="entry name" value="Pancreatic trypsin inhibitor Kunitz domain"/>
    <property type="match status" value="1"/>
</dbReference>
<keyword evidence="2" id="KW-0732">Signal</keyword>
<gene>
    <name evidence="4" type="ORF">P879_10076</name>
</gene>
<dbReference type="SMART" id="SM00131">
    <property type="entry name" value="KU"/>
    <property type="match status" value="1"/>
</dbReference>
<evidence type="ECO:0000313" key="4">
    <source>
        <dbReference type="EMBL" id="KAF8566906.1"/>
    </source>
</evidence>
<dbReference type="PANTHER" id="PTHR10083:SF374">
    <property type="entry name" value="BPTI_KUNITZ INHIBITOR DOMAIN-CONTAINING PROTEIN"/>
    <property type="match status" value="1"/>
</dbReference>
<dbReference type="PRINTS" id="PR00759">
    <property type="entry name" value="BASICPTASE"/>
</dbReference>
<name>A0A8T0DHS9_9TREM</name>
<keyword evidence="5" id="KW-1185">Reference proteome</keyword>
<dbReference type="CDD" id="cd00109">
    <property type="entry name" value="Kunitz-type"/>
    <property type="match status" value="1"/>
</dbReference>
<dbReference type="InterPro" id="IPR050098">
    <property type="entry name" value="TFPI/VKTCI-like"/>
</dbReference>
<evidence type="ECO:0000256" key="1">
    <source>
        <dbReference type="ARBA" id="ARBA00023157"/>
    </source>
</evidence>
<reference evidence="4 5" key="1">
    <citation type="submission" date="2019-07" db="EMBL/GenBank/DDBJ databases">
        <title>Annotation for the trematode Paragonimus westermani.</title>
        <authorList>
            <person name="Choi Y.-J."/>
        </authorList>
    </citation>
    <scope>NUCLEOTIDE SEQUENCE [LARGE SCALE GENOMIC DNA]</scope>
    <source>
        <strain evidence="4">180907_Pwestermani</strain>
    </source>
</reference>
<dbReference type="Pfam" id="PF00014">
    <property type="entry name" value="Kunitz_BPTI"/>
    <property type="match status" value="1"/>
</dbReference>
<proteinExistence type="predicted"/>
<evidence type="ECO:0000259" key="3">
    <source>
        <dbReference type="PROSITE" id="PS50279"/>
    </source>
</evidence>
<dbReference type="AlphaFoldDB" id="A0A8T0DHS9"/>
<sequence length="81" mass="8844">MNCRVITVVLLLALVGLALFGQCGAIAPFCLLPIDRGHCRALMKNYAYDKAKGECVLFYHGGCGGNANIFQTKQECEQMCK</sequence>
<dbReference type="InterPro" id="IPR036880">
    <property type="entry name" value="Kunitz_BPTI_sf"/>
</dbReference>
<feature type="signal peptide" evidence="2">
    <location>
        <begin position="1"/>
        <end position="25"/>
    </location>
</feature>
<accession>A0A8T0DHS9</accession>
<dbReference type="Proteomes" id="UP000699462">
    <property type="component" value="Unassembled WGS sequence"/>
</dbReference>
<dbReference type="GO" id="GO:0004867">
    <property type="term" value="F:serine-type endopeptidase inhibitor activity"/>
    <property type="evidence" value="ECO:0007669"/>
    <property type="project" value="InterPro"/>
</dbReference>
<dbReference type="GO" id="GO:0005615">
    <property type="term" value="C:extracellular space"/>
    <property type="evidence" value="ECO:0007669"/>
    <property type="project" value="TreeGrafter"/>
</dbReference>
<dbReference type="PANTHER" id="PTHR10083">
    <property type="entry name" value="KUNITZ-TYPE PROTEASE INHIBITOR-RELATED"/>
    <property type="match status" value="1"/>
</dbReference>
<comment type="caution">
    <text evidence="4">The sequence shown here is derived from an EMBL/GenBank/DDBJ whole genome shotgun (WGS) entry which is preliminary data.</text>
</comment>
<dbReference type="PROSITE" id="PS00280">
    <property type="entry name" value="BPTI_KUNITZ_1"/>
    <property type="match status" value="1"/>
</dbReference>
<protein>
    <recommendedName>
        <fullName evidence="3">BPTI/Kunitz inhibitor domain-containing protein</fullName>
    </recommendedName>
</protein>
<dbReference type="InterPro" id="IPR020901">
    <property type="entry name" value="Prtase_inh_Kunz-CS"/>
</dbReference>
<evidence type="ECO:0000256" key="2">
    <source>
        <dbReference type="SAM" id="SignalP"/>
    </source>
</evidence>
<dbReference type="InterPro" id="IPR002223">
    <property type="entry name" value="Kunitz_BPTI"/>
</dbReference>
<dbReference type="OrthoDB" id="5950222at2759"/>
<organism evidence="4 5">
    <name type="scientific">Paragonimus westermani</name>
    <dbReference type="NCBI Taxonomy" id="34504"/>
    <lineage>
        <taxon>Eukaryota</taxon>
        <taxon>Metazoa</taxon>
        <taxon>Spiralia</taxon>
        <taxon>Lophotrochozoa</taxon>
        <taxon>Platyhelminthes</taxon>
        <taxon>Trematoda</taxon>
        <taxon>Digenea</taxon>
        <taxon>Plagiorchiida</taxon>
        <taxon>Troglotremata</taxon>
        <taxon>Troglotrematidae</taxon>
        <taxon>Paragonimus</taxon>
    </lineage>
</organism>
<dbReference type="PROSITE" id="PS50279">
    <property type="entry name" value="BPTI_KUNITZ_2"/>
    <property type="match status" value="1"/>
</dbReference>
<dbReference type="SUPFAM" id="SSF57362">
    <property type="entry name" value="BPTI-like"/>
    <property type="match status" value="1"/>
</dbReference>
<evidence type="ECO:0000313" key="5">
    <source>
        <dbReference type="Proteomes" id="UP000699462"/>
    </source>
</evidence>
<keyword evidence="1" id="KW-1015">Disulfide bond</keyword>